<evidence type="ECO:0000256" key="6">
    <source>
        <dbReference type="ARBA" id="ARBA00023136"/>
    </source>
</evidence>
<dbReference type="PROSITE" id="PS50928">
    <property type="entry name" value="ABC_TM1"/>
    <property type="match status" value="1"/>
</dbReference>
<feature type="domain" description="ABC transmembrane type-1" evidence="8">
    <location>
        <begin position="95"/>
        <end position="306"/>
    </location>
</feature>
<keyword evidence="3" id="KW-1003">Cell membrane</keyword>
<dbReference type="Pfam" id="PF00528">
    <property type="entry name" value="BPD_transp_1"/>
    <property type="match status" value="1"/>
</dbReference>
<dbReference type="EMBL" id="LOEE01000076">
    <property type="protein sequence ID" value="KXG73781.1"/>
    <property type="molecule type" value="Genomic_DNA"/>
</dbReference>
<dbReference type="GO" id="GO:0005886">
    <property type="term" value="C:plasma membrane"/>
    <property type="evidence" value="ECO:0007669"/>
    <property type="project" value="UniProtKB-SubCell"/>
</dbReference>
<feature type="transmembrane region" description="Helical" evidence="7">
    <location>
        <begin position="287"/>
        <end position="313"/>
    </location>
</feature>
<keyword evidence="10" id="KW-1185">Reference proteome</keyword>
<dbReference type="Proteomes" id="UP000070456">
    <property type="component" value="Unassembled WGS sequence"/>
</dbReference>
<comment type="similarity">
    <text evidence="7">Belongs to the binding-protein-dependent transport system permease family.</text>
</comment>
<evidence type="ECO:0000313" key="9">
    <source>
        <dbReference type="EMBL" id="KXG73781.1"/>
    </source>
</evidence>
<keyword evidence="6 7" id="KW-0472">Membrane</keyword>
<evidence type="ECO:0000256" key="4">
    <source>
        <dbReference type="ARBA" id="ARBA00022692"/>
    </source>
</evidence>
<dbReference type="InterPro" id="IPR035906">
    <property type="entry name" value="MetI-like_sf"/>
</dbReference>
<feature type="transmembrane region" description="Helical" evidence="7">
    <location>
        <begin position="187"/>
        <end position="205"/>
    </location>
</feature>
<keyword evidence="5 7" id="KW-1133">Transmembrane helix</keyword>
<dbReference type="Pfam" id="PF19300">
    <property type="entry name" value="BPD_transp_1_N"/>
    <property type="match status" value="1"/>
</dbReference>
<evidence type="ECO:0000256" key="1">
    <source>
        <dbReference type="ARBA" id="ARBA00004651"/>
    </source>
</evidence>
<protein>
    <submittedName>
        <fullName evidence="9">Dipeptide transport system permease protein DppB</fullName>
    </submittedName>
</protein>
<dbReference type="STRING" id="520762.AN619_28730"/>
<keyword evidence="4 7" id="KW-0812">Transmembrane</keyword>
<dbReference type="PANTHER" id="PTHR43163:SF6">
    <property type="entry name" value="DIPEPTIDE TRANSPORT SYSTEM PERMEASE PROTEIN DPPB-RELATED"/>
    <property type="match status" value="1"/>
</dbReference>
<feature type="transmembrane region" description="Helical" evidence="7">
    <location>
        <begin position="241"/>
        <end position="267"/>
    </location>
</feature>
<dbReference type="PATRIC" id="fig|520762.4.peg.3171"/>
<dbReference type="CDD" id="cd06261">
    <property type="entry name" value="TM_PBP2"/>
    <property type="match status" value="1"/>
</dbReference>
<dbReference type="PANTHER" id="PTHR43163">
    <property type="entry name" value="DIPEPTIDE TRANSPORT SYSTEM PERMEASE PROTEIN DPPB-RELATED"/>
    <property type="match status" value="1"/>
</dbReference>
<keyword evidence="2 7" id="KW-0813">Transport</keyword>
<comment type="caution">
    <text evidence="9">The sequence shown here is derived from an EMBL/GenBank/DDBJ whole genome shotgun (WGS) entry which is preliminary data.</text>
</comment>
<evidence type="ECO:0000256" key="7">
    <source>
        <dbReference type="RuleBase" id="RU363032"/>
    </source>
</evidence>
<dbReference type="RefSeq" id="WP_068557961.1">
    <property type="nucleotide sequence ID" value="NZ_LOEE01000076.1"/>
</dbReference>
<evidence type="ECO:0000259" key="8">
    <source>
        <dbReference type="PROSITE" id="PS50928"/>
    </source>
</evidence>
<dbReference type="GO" id="GO:0055085">
    <property type="term" value="P:transmembrane transport"/>
    <property type="evidence" value="ECO:0007669"/>
    <property type="project" value="InterPro"/>
</dbReference>
<dbReference type="InterPro" id="IPR045621">
    <property type="entry name" value="BPD_transp_1_N"/>
</dbReference>
<accession>A0A140KZQ6</accession>
<feature type="transmembrane region" description="Helical" evidence="7">
    <location>
        <begin position="12"/>
        <end position="30"/>
    </location>
</feature>
<organism evidence="9 10">
    <name type="scientific">Thermotalea metallivorans</name>
    <dbReference type="NCBI Taxonomy" id="520762"/>
    <lineage>
        <taxon>Bacteria</taxon>
        <taxon>Bacillati</taxon>
        <taxon>Bacillota</taxon>
        <taxon>Clostridia</taxon>
        <taxon>Peptostreptococcales</taxon>
        <taxon>Thermotaleaceae</taxon>
        <taxon>Thermotalea</taxon>
    </lineage>
</organism>
<evidence type="ECO:0000256" key="5">
    <source>
        <dbReference type="ARBA" id="ARBA00022989"/>
    </source>
</evidence>
<sequence>MKQYITRRLLEMIPVLIGISILIFAIFQLAPGDPVSTMVDPKASAAAKAKLREQMHLNEPMLVQYKYWATDILKGNWGESFYFKQPVKKVINSYIWNSFYLSLASFLLSAALSIPIGVLSATRQYSKFDYIFTVFALIGISMPSFFFGLLLIKWFAVDIKLFPVSGMTVPGSTATGFALFQDVMHHMTLPLVVLTLGSLAGLMRYTRSSMLEVIRQDYIRTARAKGLREKVVIYKHGLRNALIPVVTIFGMSLPGLFSGAIITEQIFNWPGIGPIGLQAVNTRDYTLLMGINMLLAALTLLGNLIADITYALVDPRIRFK</sequence>
<dbReference type="AlphaFoldDB" id="A0A140KZQ6"/>
<evidence type="ECO:0000256" key="2">
    <source>
        <dbReference type="ARBA" id="ARBA00022448"/>
    </source>
</evidence>
<comment type="subcellular location">
    <subcellularLocation>
        <location evidence="1 7">Cell membrane</location>
        <topology evidence="1 7">Multi-pass membrane protein</topology>
    </subcellularLocation>
</comment>
<dbReference type="InterPro" id="IPR000515">
    <property type="entry name" value="MetI-like"/>
</dbReference>
<proteinExistence type="inferred from homology"/>
<gene>
    <name evidence="9" type="primary">dppB</name>
    <name evidence="9" type="ORF">AN619_28730</name>
</gene>
<dbReference type="SUPFAM" id="SSF161098">
    <property type="entry name" value="MetI-like"/>
    <property type="match status" value="1"/>
</dbReference>
<evidence type="ECO:0000313" key="10">
    <source>
        <dbReference type="Proteomes" id="UP000070456"/>
    </source>
</evidence>
<reference evidence="9 10" key="1">
    <citation type="submission" date="2015-12" db="EMBL/GenBank/DDBJ databases">
        <title>Draft genome sequence of the thermoanaerobe Thermotalea metallivorans, an isolate from the runoff channel of the Great Artesian Basin, Australia.</title>
        <authorList>
            <person name="Patel B.K."/>
        </authorList>
    </citation>
    <scope>NUCLEOTIDE SEQUENCE [LARGE SCALE GENOMIC DNA]</scope>
    <source>
        <strain evidence="9 10">B2-1</strain>
    </source>
</reference>
<feature type="transmembrane region" description="Helical" evidence="7">
    <location>
        <begin position="99"/>
        <end position="119"/>
    </location>
</feature>
<dbReference type="OrthoDB" id="9773221at2"/>
<dbReference type="Gene3D" id="1.10.3720.10">
    <property type="entry name" value="MetI-like"/>
    <property type="match status" value="1"/>
</dbReference>
<evidence type="ECO:0000256" key="3">
    <source>
        <dbReference type="ARBA" id="ARBA00022475"/>
    </source>
</evidence>
<feature type="transmembrane region" description="Helical" evidence="7">
    <location>
        <begin position="131"/>
        <end position="156"/>
    </location>
</feature>
<name>A0A140KZQ6_9FIRM</name>